<comment type="caution">
    <text evidence="2">The sequence shown here is derived from an EMBL/GenBank/DDBJ whole genome shotgun (WGS) entry which is preliminary data.</text>
</comment>
<dbReference type="Proteomes" id="UP000818266">
    <property type="component" value="Unassembled WGS sequence"/>
</dbReference>
<evidence type="ECO:0000313" key="3">
    <source>
        <dbReference type="Proteomes" id="UP000818266"/>
    </source>
</evidence>
<evidence type="ECO:0008006" key="4">
    <source>
        <dbReference type="Google" id="ProtNLM"/>
    </source>
</evidence>
<name>A0A9E5JNG8_9MICO</name>
<dbReference type="RefSeq" id="WP_152584137.1">
    <property type="nucleotide sequence ID" value="NZ_JAVJPO010000015.1"/>
</dbReference>
<evidence type="ECO:0000313" key="2">
    <source>
        <dbReference type="EMBL" id="NHF63929.1"/>
    </source>
</evidence>
<feature type="transmembrane region" description="Helical" evidence="1">
    <location>
        <begin position="39"/>
        <end position="61"/>
    </location>
</feature>
<sequence>MTRARWAALGMAVLLALYLVLITFYAVRLVTDPLPIVRGIGWALIVLPLLGAWALAVELLFGVRAERLARLLEAEGGIPREGQVGHDEAGAEGEDRDAVFARYADDVREHPESWQHWFRLGLAYDASRDRRRARWAVRTAIRLERQERQNPRGEAPRRETPSS</sequence>
<keyword evidence="1" id="KW-1133">Transmembrane helix</keyword>
<evidence type="ECO:0000256" key="1">
    <source>
        <dbReference type="SAM" id="Phobius"/>
    </source>
</evidence>
<gene>
    <name evidence="2" type="ORF">FK219_011915</name>
</gene>
<organism evidence="2 3">
    <name type="scientific">Microcella pacifica</name>
    <dbReference type="NCBI Taxonomy" id="2591847"/>
    <lineage>
        <taxon>Bacteria</taxon>
        <taxon>Bacillati</taxon>
        <taxon>Actinomycetota</taxon>
        <taxon>Actinomycetes</taxon>
        <taxon>Micrococcales</taxon>
        <taxon>Microbacteriaceae</taxon>
        <taxon>Microcella</taxon>
    </lineage>
</organism>
<accession>A0A9E5JNG8</accession>
<dbReference type="AlphaFoldDB" id="A0A9E5JNG8"/>
<protein>
    <recommendedName>
        <fullName evidence="4">Tetratricopeptide repeat protein</fullName>
    </recommendedName>
</protein>
<keyword evidence="1" id="KW-0812">Transmembrane</keyword>
<feature type="transmembrane region" description="Helical" evidence="1">
    <location>
        <begin position="7"/>
        <end position="27"/>
    </location>
</feature>
<dbReference type="OrthoDB" id="4485518at2"/>
<reference evidence="2 3" key="1">
    <citation type="submission" date="2019-06" db="EMBL/GenBank/DDBJ databases">
        <authorList>
            <person name="De-Chao Zhang Q."/>
        </authorList>
    </citation>
    <scope>NUCLEOTIDE SEQUENCE [LARGE SCALE GENOMIC DNA]</scope>
    <source>
        <strain evidence="2 3">KN1116</strain>
    </source>
</reference>
<keyword evidence="1" id="KW-0472">Membrane</keyword>
<proteinExistence type="predicted"/>
<dbReference type="EMBL" id="VIKT02000026">
    <property type="protein sequence ID" value="NHF63929.1"/>
    <property type="molecule type" value="Genomic_DNA"/>
</dbReference>
<keyword evidence="3" id="KW-1185">Reference proteome</keyword>
<reference evidence="2 3" key="2">
    <citation type="submission" date="2020-03" db="EMBL/GenBank/DDBJ databases">
        <title>Chryseoglobus sp. isolated from a deep-sea seamount.</title>
        <authorList>
            <person name="Zhang D.-C."/>
        </authorList>
    </citation>
    <scope>NUCLEOTIDE SEQUENCE [LARGE SCALE GENOMIC DNA]</scope>
    <source>
        <strain evidence="2 3">KN1116</strain>
    </source>
</reference>